<dbReference type="GO" id="GO:0033103">
    <property type="term" value="P:protein secretion by the type VI secretion system"/>
    <property type="evidence" value="ECO:0007669"/>
    <property type="project" value="InterPro"/>
</dbReference>
<reference evidence="1 2" key="1">
    <citation type="journal article" date="2014" name="Genome Announc.">
        <title>Draft Genome Sequences of Marine Flavobacterium Algibacter lectus Strains SS8 and NR4.</title>
        <authorList>
            <person name="Takatani N."/>
            <person name="Nakanishi M."/>
            <person name="Meirelles P."/>
            <person name="Mino S."/>
            <person name="Suda W."/>
            <person name="Oshima K."/>
            <person name="Hattori M."/>
            <person name="Ohkuma M."/>
            <person name="Hosokawa M."/>
            <person name="Miyashita K."/>
            <person name="Thompson F.L."/>
            <person name="Niwa A."/>
            <person name="Sawabe T."/>
            <person name="Sawabe T."/>
        </authorList>
    </citation>
    <scope>NUCLEOTIDE SEQUENCE [LARGE SCALE GENOMIC DNA]</scope>
    <source>
        <strain evidence="2">JCM19274</strain>
    </source>
</reference>
<dbReference type="AlphaFoldDB" id="A0A090WTW6"/>
<dbReference type="Proteomes" id="UP000029643">
    <property type="component" value="Unassembled WGS sequence"/>
</dbReference>
<accession>A0A090WTW6</accession>
<evidence type="ECO:0000313" key="2">
    <source>
        <dbReference type="Proteomes" id="UP000029643"/>
    </source>
</evidence>
<dbReference type="GO" id="GO:0033104">
    <property type="term" value="C:type VI protein secretion system complex"/>
    <property type="evidence" value="ECO:0007669"/>
    <property type="project" value="InterPro"/>
</dbReference>
<name>A0A090WTW6_9FLAO</name>
<dbReference type="Pfam" id="PF17541">
    <property type="entry name" value="TssC"/>
    <property type="match status" value="1"/>
</dbReference>
<sequence length="133" mass="15500">MSLVQDKSSESENNRDFEINQLEDLSFDVLETIIPELRYLNSNRPHEKHNFLKTSVSKKDKEELLLTLDLWEEILKEDAETDEMIDSTSQKITDTGLNYIKNLNLLVQKSKDLEVAYKSVSLFFENTQKKKGT</sequence>
<dbReference type="EMBL" id="BBNU01000011">
    <property type="protein sequence ID" value="GAL80535.1"/>
    <property type="molecule type" value="Genomic_DNA"/>
</dbReference>
<protein>
    <submittedName>
        <fullName evidence="1">Uncharacterized protein</fullName>
    </submittedName>
</protein>
<dbReference type="RefSeq" id="WP_152596331.1">
    <property type="nucleotide sequence ID" value="NZ_BBNU01000011.1"/>
</dbReference>
<dbReference type="InterPro" id="IPR035576">
    <property type="entry name" value="T6SS_TssC"/>
</dbReference>
<proteinExistence type="predicted"/>
<comment type="caution">
    <text evidence="1">The sequence shown here is derived from an EMBL/GenBank/DDBJ whole genome shotgun (WGS) entry which is preliminary data.</text>
</comment>
<organism evidence="1 2">
    <name type="scientific">Algibacter lectus</name>
    <dbReference type="NCBI Taxonomy" id="221126"/>
    <lineage>
        <taxon>Bacteria</taxon>
        <taxon>Pseudomonadati</taxon>
        <taxon>Bacteroidota</taxon>
        <taxon>Flavobacteriia</taxon>
        <taxon>Flavobacteriales</taxon>
        <taxon>Flavobacteriaceae</taxon>
        <taxon>Algibacter</taxon>
    </lineage>
</organism>
<gene>
    <name evidence="1" type="ORF">JCM19274_1161</name>
</gene>
<evidence type="ECO:0000313" key="1">
    <source>
        <dbReference type="EMBL" id="GAL80535.1"/>
    </source>
</evidence>